<feature type="region of interest" description="Disordered" evidence="1">
    <location>
        <begin position="1"/>
        <end position="21"/>
    </location>
</feature>
<protein>
    <submittedName>
        <fullName evidence="2">Uncharacterized protein</fullName>
    </submittedName>
</protein>
<dbReference type="OrthoDB" id="8450447at2"/>
<sequence>MSKKTVVHPGDRFVKPGNPPSQWQVDQMLEYPDLPAHVRLIELGGNRRTVTVALSALLDGRLYAPSQTQPPPSDT</sequence>
<comment type="caution">
    <text evidence="2">The sequence shown here is derived from an EMBL/GenBank/DDBJ whole genome shotgun (WGS) entry which is preliminary data.</text>
</comment>
<dbReference type="AlphaFoldDB" id="A0A512H9F4"/>
<reference evidence="2 3" key="1">
    <citation type="submission" date="2019-07" db="EMBL/GenBank/DDBJ databases">
        <title>Whole genome shotgun sequence of Rhodospirillum oryzae NBRC 107573.</title>
        <authorList>
            <person name="Hosoyama A."/>
            <person name="Uohara A."/>
            <person name="Ohji S."/>
            <person name="Ichikawa N."/>
        </authorList>
    </citation>
    <scope>NUCLEOTIDE SEQUENCE [LARGE SCALE GENOMIC DNA]</scope>
    <source>
        <strain evidence="2 3">NBRC 107573</strain>
    </source>
</reference>
<dbReference type="RefSeq" id="WP_147164060.1">
    <property type="nucleotide sequence ID" value="NZ_BJZO01000058.1"/>
</dbReference>
<accession>A0A512H9F4</accession>
<evidence type="ECO:0000256" key="1">
    <source>
        <dbReference type="SAM" id="MobiDB-lite"/>
    </source>
</evidence>
<proteinExistence type="predicted"/>
<keyword evidence="3" id="KW-1185">Reference proteome</keyword>
<organism evidence="2 3">
    <name type="scientific">Pararhodospirillum oryzae</name>
    <dbReference type="NCBI Taxonomy" id="478448"/>
    <lineage>
        <taxon>Bacteria</taxon>
        <taxon>Pseudomonadati</taxon>
        <taxon>Pseudomonadota</taxon>
        <taxon>Alphaproteobacteria</taxon>
        <taxon>Rhodospirillales</taxon>
        <taxon>Rhodospirillaceae</taxon>
        <taxon>Pararhodospirillum</taxon>
    </lineage>
</organism>
<evidence type="ECO:0000313" key="3">
    <source>
        <dbReference type="Proteomes" id="UP000321567"/>
    </source>
</evidence>
<dbReference type="EMBL" id="BJZO01000058">
    <property type="protein sequence ID" value="GEO82048.1"/>
    <property type="molecule type" value="Genomic_DNA"/>
</dbReference>
<evidence type="ECO:0000313" key="2">
    <source>
        <dbReference type="EMBL" id="GEO82048.1"/>
    </source>
</evidence>
<gene>
    <name evidence="2" type="ORF">ROR02_21790</name>
</gene>
<name>A0A512H9F4_9PROT</name>
<dbReference type="Proteomes" id="UP000321567">
    <property type="component" value="Unassembled WGS sequence"/>
</dbReference>